<evidence type="ECO:0000256" key="4">
    <source>
        <dbReference type="ARBA" id="ARBA00022989"/>
    </source>
</evidence>
<organism evidence="7 8">
    <name type="scientific">Meganyctiphanes norvegica</name>
    <name type="common">Northern krill</name>
    <name type="synonym">Thysanopoda norvegica</name>
    <dbReference type="NCBI Taxonomy" id="48144"/>
    <lineage>
        <taxon>Eukaryota</taxon>
        <taxon>Metazoa</taxon>
        <taxon>Ecdysozoa</taxon>
        <taxon>Arthropoda</taxon>
        <taxon>Crustacea</taxon>
        <taxon>Multicrustacea</taxon>
        <taxon>Malacostraca</taxon>
        <taxon>Eumalacostraca</taxon>
        <taxon>Eucarida</taxon>
        <taxon>Euphausiacea</taxon>
        <taxon>Euphausiidae</taxon>
        <taxon>Meganyctiphanes</taxon>
    </lineage>
</organism>
<evidence type="ECO:0000256" key="2">
    <source>
        <dbReference type="ARBA" id="ARBA00022692"/>
    </source>
</evidence>
<dbReference type="AlphaFoldDB" id="A0AAV2RRM8"/>
<comment type="subcellular location">
    <subcellularLocation>
        <location evidence="1">Membrane</location>
    </subcellularLocation>
</comment>
<dbReference type="Gene3D" id="3.40.50.10140">
    <property type="entry name" value="Toll/interleukin-1 receptor homology (TIR) domain"/>
    <property type="match status" value="1"/>
</dbReference>
<dbReference type="Pfam" id="PF01582">
    <property type="entry name" value="TIR"/>
    <property type="match status" value="1"/>
</dbReference>
<evidence type="ECO:0000259" key="6">
    <source>
        <dbReference type="PROSITE" id="PS50104"/>
    </source>
</evidence>
<dbReference type="InterPro" id="IPR000157">
    <property type="entry name" value="TIR_dom"/>
</dbReference>
<dbReference type="GO" id="GO:0038023">
    <property type="term" value="F:signaling receptor activity"/>
    <property type="evidence" value="ECO:0007669"/>
    <property type="project" value="TreeGrafter"/>
</dbReference>
<feature type="non-terminal residue" evidence="7">
    <location>
        <position position="1"/>
    </location>
</feature>
<gene>
    <name evidence="7" type="ORF">MNOR_LOCUS27465</name>
</gene>
<dbReference type="SUPFAM" id="SSF52200">
    <property type="entry name" value="Toll/Interleukin receptor TIR domain"/>
    <property type="match status" value="1"/>
</dbReference>
<evidence type="ECO:0000256" key="3">
    <source>
        <dbReference type="ARBA" id="ARBA00022729"/>
    </source>
</evidence>
<dbReference type="PANTHER" id="PTHR24365">
    <property type="entry name" value="TOLL-LIKE RECEPTOR"/>
    <property type="match status" value="1"/>
</dbReference>
<comment type="caution">
    <text evidence="7">The sequence shown here is derived from an EMBL/GenBank/DDBJ whole genome shotgun (WGS) entry which is preliminary data.</text>
</comment>
<dbReference type="GO" id="GO:0005886">
    <property type="term" value="C:plasma membrane"/>
    <property type="evidence" value="ECO:0007669"/>
    <property type="project" value="TreeGrafter"/>
</dbReference>
<feature type="domain" description="TIR" evidence="6">
    <location>
        <begin position="1"/>
        <end position="117"/>
    </location>
</feature>
<keyword evidence="5" id="KW-0472">Membrane</keyword>
<evidence type="ECO:0000313" key="7">
    <source>
        <dbReference type="EMBL" id="CAL4134735.1"/>
    </source>
</evidence>
<feature type="non-terminal residue" evidence="7">
    <location>
        <position position="178"/>
    </location>
</feature>
<dbReference type="PANTHER" id="PTHR24365:SF541">
    <property type="entry name" value="PROTEIN TOLL-RELATED"/>
    <property type="match status" value="1"/>
</dbReference>
<dbReference type="EMBL" id="CAXKWB010028926">
    <property type="protein sequence ID" value="CAL4134735.1"/>
    <property type="molecule type" value="Genomic_DNA"/>
</dbReference>
<dbReference type="PROSITE" id="PS50104">
    <property type="entry name" value="TIR"/>
    <property type="match status" value="1"/>
</dbReference>
<keyword evidence="3" id="KW-0732">Signal</keyword>
<sequence length="178" mass="20153">VNKVLLGELEYGETSYQLCLQHRDIPVSPNPTEAIIEAVQCSNKTIIVLSRNFIENDLSILYSAAIKQELLLHQMILIMTSDISVFNLTPEIQAILNSSLVIQSNDARLWQKLRMVVPKVALSRTQNSDTTYTPRSDSSQSSVATSNYNMNCSRDKLKDHIYDHCSKDTLTDHIYDHP</sequence>
<dbReference type="GO" id="GO:0007165">
    <property type="term" value="P:signal transduction"/>
    <property type="evidence" value="ECO:0007669"/>
    <property type="project" value="InterPro"/>
</dbReference>
<keyword evidence="8" id="KW-1185">Reference proteome</keyword>
<proteinExistence type="predicted"/>
<evidence type="ECO:0000256" key="1">
    <source>
        <dbReference type="ARBA" id="ARBA00004370"/>
    </source>
</evidence>
<dbReference type="InterPro" id="IPR035897">
    <property type="entry name" value="Toll_tir_struct_dom_sf"/>
</dbReference>
<evidence type="ECO:0000313" key="8">
    <source>
        <dbReference type="Proteomes" id="UP001497623"/>
    </source>
</evidence>
<keyword evidence="4" id="KW-1133">Transmembrane helix</keyword>
<accession>A0AAV2RRM8</accession>
<name>A0AAV2RRM8_MEGNR</name>
<reference evidence="7 8" key="1">
    <citation type="submission" date="2024-05" db="EMBL/GenBank/DDBJ databases">
        <authorList>
            <person name="Wallberg A."/>
        </authorList>
    </citation>
    <scope>NUCLEOTIDE SEQUENCE [LARGE SCALE GENOMIC DNA]</scope>
</reference>
<keyword evidence="2" id="KW-0812">Transmembrane</keyword>
<dbReference type="Proteomes" id="UP001497623">
    <property type="component" value="Unassembled WGS sequence"/>
</dbReference>
<evidence type="ECO:0000256" key="5">
    <source>
        <dbReference type="ARBA" id="ARBA00023136"/>
    </source>
</evidence>
<protein>
    <recommendedName>
        <fullName evidence="6">TIR domain-containing protein</fullName>
    </recommendedName>
</protein>